<keyword evidence="1" id="KW-0812">Transmembrane</keyword>
<proteinExistence type="predicted"/>
<evidence type="ECO:0000313" key="3">
    <source>
        <dbReference type="Proteomes" id="UP000320085"/>
    </source>
</evidence>
<evidence type="ECO:0000256" key="1">
    <source>
        <dbReference type="SAM" id="Phobius"/>
    </source>
</evidence>
<dbReference type="EMBL" id="VFQF01000003">
    <property type="protein sequence ID" value="TQN45098.1"/>
    <property type="molecule type" value="Genomic_DNA"/>
</dbReference>
<feature type="transmembrane region" description="Helical" evidence="1">
    <location>
        <begin position="242"/>
        <end position="261"/>
    </location>
</feature>
<feature type="transmembrane region" description="Helical" evidence="1">
    <location>
        <begin position="178"/>
        <end position="196"/>
    </location>
</feature>
<protein>
    <submittedName>
        <fullName evidence="2">Uncharacterized protein</fullName>
    </submittedName>
</protein>
<keyword evidence="1" id="KW-1133">Transmembrane helix</keyword>
<gene>
    <name evidence="2" type="ORF">FHX52_4330</name>
</gene>
<keyword evidence="1" id="KW-0472">Membrane</keyword>
<name>A0A543PM01_9MICO</name>
<reference evidence="2 3" key="1">
    <citation type="submission" date="2019-06" db="EMBL/GenBank/DDBJ databases">
        <title>Sequencing the genomes of 1000 actinobacteria strains.</title>
        <authorList>
            <person name="Klenk H.-P."/>
        </authorList>
    </citation>
    <scope>NUCLEOTIDE SEQUENCE [LARGE SCALE GENOMIC DNA]</scope>
    <source>
        <strain evidence="2 3">DSM 21776</strain>
    </source>
</reference>
<dbReference type="Proteomes" id="UP000320085">
    <property type="component" value="Unassembled WGS sequence"/>
</dbReference>
<feature type="transmembrane region" description="Helical" evidence="1">
    <location>
        <begin position="50"/>
        <end position="68"/>
    </location>
</feature>
<sequence>MRHVTSGAPEPIRLAGGRAAPYGVAMTGVQTIETRARAALVVVTSARVRFALLAVLGGLVFCAVGLGSRSATLSDLTSAIQTGRVTEVTVDGGLPPGATGYSAVTLQWEEGAPDHTATVLQLSDAGQDASDASSGERTVGDVRSHLVAADPSGSLSVVTGDLPAMTGPVVAGWSLPDWMGPATMLLWGATVLLMIFGPEPWWATRWGWFWLLVSPAAIVAVPIYLLVSGPPPGVERGPGMGWRAPGRSTFMFLLFFVLTFGV</sequence>
<feature type="transmembrane region" description="Helical" evidence="1">
    <location>
        <begin position="208"/>
        <end position="227"/>
    </location>
</feature>
<dbReference type="AlphaFoldDB" id="A0A543PM01"/>
<accession>A0A543PM01</accession>
<evidence type="ECO:0000313" key="2">
    <source>
        <dbReference type="EMBL" id="TQN45098.1"/>
    </source>
</evidence>
<organism evidence="2 3">
    <name type="scientific">Humibacillus xanthopallidus</name>
    <dbReference type="NCBI Taxonomy" id="412689"/>
    <lineage>
        <taxon>Bacteria</taxon>
        <taxon>Bacillati</taxon>
        <taxon>Actinomycetota</taxon>
        <taxon>Actinomycetes</taxon>
        <taxon>Micrococcales</taxon>
        <taxon>Intrasporangiaceae</taxon>
        <taxon>Humibacillus</taxon>
    </lineage>
</organism>
<comment type="caution">
    <text evidence="2">The sequence shown here is derived from an EMBL/GenBank/DDBJ whole genome shotgun (WGS) entry which is preliminary data.</text>
</comment>